<feature type="transmembrane region" description="Helical" evidence="3">
    <location>
        <begin position="32"/>
        <end position="49"/>
    </location>
</feature>
<sequence length="182" mass="19287">MKLSTKELILCSIFAAIVAILSQISIPLPFTTVPLTMQILAVAVTGLILGSKLSTISVLIYLLLGCIGIPVFAQFSGGVGILFGPTGGYLLGLPLMVYIIGLAKDKSSSTIIIFLSLIAGLIIVYITGTLMFALITGNTIHQSILYCVAPFVLVDFIKLILAYIVGSTVSKRVSSTLIYNEN</sequence>
<evidence type="ECO:0000313" key="4">
    <source>
        <dbReference type="EMBL" id="KHS56743.1"/>
    </source>
</evidence>
<dbReference type="Pfam" id="PF02632">
    <property type="entry name" value="BioY"/>
    <property type="match status" value="1"/>
</dbReference>
<reference evidence="4 5" key="1">
    <citation type="submission" date="2014-12" db="EMBL/GenBank/DDBJ databases">
        <title>Draft genome sequence of Terrisporobacter sp. 08-306576, isolated from the blood culture of a bacteremia patient.</title>
        <authorList>
            <person name="Lund L.C."/>
            <person name="Sydenham T.V."/>
            <person name="Hogh S.V."/>
            <person name="Skov M.N."/>
            <person name="Kemp M."/>
            <person name="Justesen U.S."/>
        </authorList>
    </citation>
    <scope>NUCLEOTIDE SEQUENCE [LARGE SCALE GENOMIC DNA]</scope>
    <source>
        <strain evidence="4 5">08-306576</strain>
    </source>
</reference>
<dbReference type="GO" id="GO:0005886">
    <property type="term" value="C:plasma membrane"/>
    <property type="evidence" value="ECO:0007669"/>
    <property type="project" value="UniProtKB-SubCell"/>
</dbReference>
<dbReference type="PIRSF" id="PIRSF016661">
    <property type="entry name" value="BioY"/>
    <property type="match status" value="1"/>
</dbReference>
<evidence type="ECO:0000256" key="2">
    <source>
        <dbReference type="PIRNR" id="PIRNR016661"/>
    </source>
</evidence>
<feature type="transmembrane region" description="Helical" evidence="3">
    <location>
        <begin position="81"/>
        <end position="100"/>
    </location>
</feature>
<dbReference type="Proteomes" id="UP000031189">
    <property type="component" value="Unassembled WGS sequence"/>
</dbReference>
<dbReference type="Gene3D" id="1.10.1760.20">
    <property type="match status" value="1"/>
</dbReference>
<dbReference type="EMBL" id="JWHR01000109">
    <property type="protein sequence ID" value="KHS56743.1"/>
    <property type="molecule type" value="Genomic_DNA"/>
</dbReference>
<feature type="transmembrane region" description="Helical" evidence="3">
    <location>
        <begin position="143"/>
        <end position="165"/>
    </location>
</feature>
<evidence type="ECO:0000256" key="3">
    <source>
        <dbReference type="SAM" id="Phobius"/>
    </source>
</evidence>
<keyword evidence="2" id="KW-0813">Transport</keyword>
<dbReference type="OrthoDB" id="9803495at2"/>
<comment type="subcellular location">
    <subcellularLocation>
        <location evidence="2">Cell membrane</location>
        <topology evidence="2">Multi-pass membrane protein</topology>
    </subcellularLocation>
</comment>
<dbReference type="PANTHER" id="PTHR34295">
    <property type="entry name" value="BIOTIN TRANSPORTER BIOY"/>
    <property type="match status" value="1"/>
</dbReference>
<feature type="transmembrane region" description="Helical" evidence="3">
    <location>
        <begin position="112"/>
        <end position="137"/>
    </location>
</feature>
<feature type="transmembrane region" description="Helical" evidence="3">
    <location>
        <begin position="56"/>
        <end position="75"/>
    </location>
</feature>
<organism evidence="4 5">
    <name type="scientific">Terrisporobacter othiniensis</name>
    <dbReference type="NCBI Taxonomy" id="1577792"/>
    <lineage>
        <taxon>Bacteria</taxon>
        <taxon>Bacillati</taxon>
        <taxon>Bacillota</taxon>
        <taxon>Clostridia</taxon>
        <taxon>Peptostreptococcales</taxon>
        <taxon>Peptostreptococcaceae</taxon>
        <taxon>Terrisporobacter</taxon>
    </lineage>
</organism>
<dbReference type="AlphaFoldDB" id="A0A0B3VVA9"/>
<proteinExistence type="inferred from homology"/>
<dbReference type="STRING" id="1577792.QX51_12240"/>
<keyword evidence="3" id="KW-1133">Transmembrane helix</keyword>
<keyword evidence="2 3" id="KW-0472">Membrane</keyword>
<dbReference type="InterPro" id="IPR003784">
    <property type="entry name" value="BioY"/>
</dbReference>
<name>A0A0B3VVA9_9FIRM</name>
<evidence type="ECO:0000256" key="1">
    <source>
        <dbReference type="ARBA" id="ARBA00010692"/>
    </source>
</evidence>
<keyword evidence="5" id="KW-1185">Reference proteome</keyword>
<protein>
    <recommendedName>
        <fullName evidence="2">Biotin transporter</fullName>
    </recommendedName>
</protein>
<comment type="similarity">
    <text evidence="1 2">Belongs to the BioY family.</text>
</comment>
<accession>A0A0B3VVA9</accession>
<dbReference type="GO" id="GO:0015225">
    <property type="term" value="F:biotin transmembrane transporter activity"/>
    <property type="evidence" value="ECO:0007669"/>
    <property type="project" value="UniProtKB-UniRule"/>
</dbReference>
<dbReference type="RefSeq" id="WP_039680194.1">
    <property type="nucleotide sequence ID" value="NZ_JWHR01000109.1"/>
</dbReference>
<keyword evidence="3" id="KW-0812">Transmembrane</keyword>
<dbReference type="PANTHER" id="PTHR34295:SF1">
    <property type="entry name" value="BIOTIN TRANSPORTER BIOY"/>
    <property type="match status" value="1"/>
</dbReference>
<comment type="caution">
    <text evidence="4">The sequence shown here is derived from an EMBL/GenBank/DDBJ whole genome shotgun (WGS) entry which is preliminary data.</text>
</comment>
<gene>
    <name evidence="4" type="ORF">QX51_12240</name>
</gene>
<keyword evidence="2" id="KW-1003">Cell membrane</keyword>
<feature type="transmembrane region" description="Helical" evidence="3">
    <location>
        <begin position="7"/>
        <end position="26"/>
    </location>
</feature>
<evidence type="ECO:0000313" key="5">
    <source>
        <dbReference type="Proteomes" id="UP000031189"/>
    </source>
</evidence>